<dbReference type="PANTHER" id="PTHR21310">
    <property type="entry name" value="AMINOGLYCOSIDE PHOSPHOTRANSFERASE-RELATED-RELATED"/>
    <property type="match status" value="1"/>
</dbReference>
<evidence type="ECO:0000259" key="1">
    <source>
        <dbReference type="Pfam" id="PF01636"/>
    </source>
</evidence>
<dbReference type="Gene3D" id="3.90.1200.10">
    <property type="match status" value="1"/>
</dbReference>
<name>A0ABT0FPP4_9ACTN</name>
<feature type="domain" description="Aminoglycoside phosphotransferase" evidence="1">
    <location>
        <begin position="31"/>
        <end position="254"/>
    </location>
</feature>
<dbReference type="InterPro" id="IPR051678">
    <property type="entry name" value="AGP_Transferase"/>
</dbReference>
<dbReference type="Pfam" id="PF01636">
    <property type="entry name" value="APH"/>
    <property type="match status" value="1"/>
</dbReference>
<evidence type="ECO:0000313" key="2">
    <source>
        <dbReference type="EMBL" id="MCK2214315.1"/>
    </source>
</evidence>
<dbReference type="InterPro" id="IPR011009">
    <property type="entry name" value="Kinase-like_dom_sf"/>
</dbReference>
<dbReference type="CDD" id="cd05155">
    <property type="entry name" value="APH_ChoK_like_1"/>
    <property type="match status" value="1"/>
</dbReference>
<proteinExistence type="predicted"/>
<reference evidence="2 3" key="1">
    <citation type="submission" date="2022-04" db="EMBL/GenBank/DDBJ databases">
        <title>Genome draft of Actinomadura sp. ATCC 31491.</title>
        <authorList>
            <person name="Shi X."/>
            <person name="Du Y."/>
        </authorList>
    </citation>
    <scope>NUCLEOTIDE SEQUENCE [LARGE SCALE GENOMIC DNA]</scope>
    <source>
        <strain evidence="2 3">ATCC 31491</strain>
    </source>
</reference>
<dbReference type="PANTHER" id="PTHR21310:SF42">
    <property type="entry name" value="BIFUNCTIONAL AAC_APH"/>
    <property type="match status" value="1"/>
</dbReference>
<keyword evidence="3" id="KW-1185">Reference proteome</keyword>
<dbReference type="SUPFAM" id="SSF56112">
    <property type="entry name" value="Protein kinase-like (PK-like)"/>
    <property type="match status" value="1"/>
</dbReference>
<dbReference type="Proteomes" id="UP001317259">
    <property type="component" value="Unassembled WGS sequence"/>
</dbReference>
<organism evidence="2 3">
    <name type="scientific">Actinomadura luzonensis</name>
    <dbReference type="NCBI Taxonomy" id="2805427"/>
    <lineage>
        <taxon>Bacteria</taxon>
        <taxon>Bacillati</taxon>
        <taxon>Actinomycetota</taxon>
        <taxon>Actinomycetes</taxon>
        <taxon>Streptosporangiales</taxon>
        <taxon>Thermomonosporaceae</taxon>
        <taxon>Actinomadura</taxon>
    </lineage>
</organism>
<evidence type="ECO:0000313" key="3">
    <source>
        <dbReference type="Proteomes" id="UP001317259"/>
    </source>
</evidence>
<dbReference type="EMBL" id="JAKRKC020000001">
    <property type="protein sequence ID" value="MCK2214315.1"/>
    <property type="molecule type" value="Genomic_DNA"/>
</dbReference>
<accession>A0ABT0FPP4</accession>
<protein>
    <submittedName>
        <fullName evidence="2">Aminoglycoside phosphotransferase family protein</fullName>
    </submittedName>
</protein>
<dbReference type="InterPro" id="IPR002575">
    <property type="entry name" value="Aminoglycoside_PTrfase"/>
</dbReference>
<dbReference type="RefSeq" id="WP_242383866.1">
    <property type="nucleotide sequence ID" value="NZ_JAKRKC020000001.1"/>
</dbReference>
<sequence length="286" mass="30976">MNTPAAEADIDGDLVDRLVRRQHPDLAGPLTLVANGWDNVIYRLGTDLSVRLPRRQVAVDLIVNEQRWLPVLARHVDVALPVPVRAGAPGEGYPWPWTITPWFEGRTAADVPPSERSGIAGPLADFMTGLHRPAPPEAPRNPVRGVPLAARDEAVRRRMPSIARSAELLPVWEKSLALPPWQGPALWLHGDPHPGNLLLDGEGLAAVLDFGDLTSGDPATDLAAAWLVFDESAREVFRSRVDADEATWERARGWALAMGTALAANSGDHPTMAAIGEHVLDQVLLT</sequence>
<gene>
    <name evidence="2" type="ORF">MF672_011000</name>
</gene>
<dbReference type="Gene3D" id="3.30.200.20">
    <property type="entry name" value="Phosphorylase Kinase, domain 1"/>
    <property type="match status" value="1"/>
</dbReference>
<comment type="caution">
    <text evidence="2">The sequence shown here is derived from an EMBL/GenBank/DDBJ whole genome shotgun (WGS) entry which is preliminary data.</text>
</comment>